<sequence length="76" mass="8418">MSPLRSLKGNERSKVIISNYLANAAPQHLRLIILSDCHGNSSERSEVKVGRSKNVASKGPCLSRMDEILSTHLCIW</sequence>
<evidence type="ECO:0000313" key="1">
    <source>
        <dbReference type="EMBL" id="KAJ5375891.1"/>
    </source>
</evidence>
<proteinExistence type="predicted"/>
<comment type="caution">
    <text evidence="1">The sequence shown here is derived from an EMBL/GenBank/DDBJ whole genome shotgun (WGS) entry which is preliminary data.</text>
</comment>
<dbReference type="RefSeq" id="XP_056480921.1">
    <property type="nucleotide sequence ID" value="XM_056637414.1"/>
</dbReference>
<organism evidence="1 2">
    <name type="scientific">Penicillium cosmopolitanum</name>
    <dbReference type="NCBI Taxonomy" id="1131564"/>
    <lineage>
        <taxon>Eukaryota</taxon>
        <taxon>Fungi</taxon>
        <taxon>Dikarya</taxon>
        <taxon>Ascomycota</taxon>
        <taxon>Pezizomycotina</taxon>
        <taxon>Eurotiomycetes</taxon>
        <taxon>Eurotiomycetidae</taxon>
        <taxon>Eurotiales</taxon>
        <taxon>Aspergillaceae</taxon>
        <taxon>Penicillium</taxon>
    </lineage>
</organism>
<dbReference type="EMBL" id="JAPZBU010000012">
    <property type="protein sequence ID" value="KAJ5375891.1"/>
    <property type="molecule type" value="Genomic_DNA"/>
</dbReference>
<reference evidence="1" key="1">
    <citation type="submission" date="2022-12" db="EMBL/GenBank/DDBJ databases">
        <authorList>
            <person name="Petersen C."/>
        </authorList>
    </citation>
    <scope>NUCLEOTIDE SEQUENCE</scope>
    <source>
        <strain evidence="1">IBT 29677</strain>
    </source>
</reference>
<evidence type="ECO:0000313" key="2">
    <source>
        <dbReference type="Proteomes" id="UP001147747"/>
    </source>
</evidence>
<dbReference type="Proteomes" id="UP001147747">
    <property type="component" value="Unassembled WGS sequence"/>
</dbReference>
<protein>
    <submittedName>
        <fullName evidence="1">Uncharacterized protein</fullName>
    </submittedName>
</protein>
<dbReference type="AlphaFoldDB" id="A0A9W9SC41"/>
<dbReference type="GeneID" id="81376394"/>
<accession>A0A9W9SC41</accession>
<reference evidence="1" key="2">
    <citation type="journal article" date="2023" name="IMA Fungus">
        <title>Comparative genomic study of the Penicillium genus elucidates a diverse pangenome and 15 lateral gene transfer events.</title>
        <authorList>
            <person name="Petersen C."/>
            <person name="Sorensen T."/>
            <person name="Nielsen M.R."/>
            <person name="Sondergaard T.E."/>
            <person name="Sorensen J.L."/>
            <person name="Fitzpatrick D.A."/>
            <person name="Frisvad J.C."/>
            <person name="Nielsen K.L."/>
        </authorList>
    </citation>
    <scope>NUCLEOTIDE SEQUENCE</scope>
    <source>
        <strain evidence="1">IBT 29677</strain>
    </source>
</reference>
<name>A0A9W9SC41_9EURO</name>
<keyword evidence="2" id="KW-1185">Reference proteome</keyword>
<gene>
    <name evidence="1" type="ORF">N7509_012777</name>
</gene>